<comment type="caution">
    <text evidence="6">The sequence shown here is derived from an EMBL/GenBank/DDBJ whole genome shotgun (WGS) entry which is preliminary data.</text>
</comment>
<dbReference type="GO" id="GO:0046872">
    <property type="term" value="F:metal ion binding"/>
    <property type="evidence" value="ECO:0007669"/>
    <property type="project" value="InterPro"/>
</dbReference>
<dbReference type="Pfam" id="PF13535">
    <property type="entry name" value="ATP-grasp_4"/>
    <property type="match status" value="1"/>
</dbReference>
<gene>
    <name evidence="6" type="ORF">CK501_10215</name>
</gene>
<proteinExistence type="predicted"/>
<accession>A0A2A2F5Z0</accession>
<dbReference type="PANTHER" id="PTHR43585">
    <property type="entry name" value="FUMIPYRROLE BIOSYNTHESIS PROTEIN C"/>
    <property type="match status" value="1"/>
</dbReference>
<keyword evidence="1 6" id="KW-0436">Ligase</keyword>
<evidence type="ECO:0000256" key="3">
    <source>
        <dbReference type="ARBA" id="ARBA00022840"/>
    </source>
</evidence>
<dbReference type="PROSITE" id="PS50975">
    <property type="entry name" value="ATP_GRASP"/>
    <property type="match status" value="1"/>
</dbReference>
<evidence type="ECO:0000256" key="1">
    <source>
        <dbReference type="ARBA" id="ARBA00022598"/>
    </source>
</evidence>
<dbReference type="OrthoDB" id="8441067at2"/>
<organism evidence="6 7">
    <name type="scientific">Halovibrio salipaludis</name>
    <dbReference type="NCBI Taxonomy" id="2032626"/>
    <lineage>
        <taxon>Bacteria</taxon>
        <taxon>Pseudomonadati</taxon>
        <taxon>Pseudomonadota</taxon>
        <taxon>Gammaproteobacteria</taxon>
        <taxon>Oceanospirillales</taxon>
        <taxon>Halomonadaceae</taxon>
        <taxon>Halovibrio</taxon>
    </lineage>
</organism>
<sequence length="428" mass="49135">MAIRNVFVMALDDFNRAMLERLQGVENLRFHSLLDLETAVDTRHYDIPALLDRARRQLRAFPGSIDAIVGFWDFPTSTMLPILRREFGLRGPSVESVMRCEHKYWFRMNQEKVAPSQTPAYAAFNPFDSRFPDEAPLAYPFWIKPIRSHSSQLGFRINDRSAFADGLTEIRDNIDFLARPFNELMTHAEMPEEVRTVDGWHCLAEEIISAGRQCTVEGYVLDGEIVIYGTIDSLREGVHGSSFSRYQYPSDLPVDVQEAMYKATHDFLKQVGFDDSPFNIEFFYEEDTGQLWMLEVNTRCSKSHSPLFEMVDGASNTQAMVDVALGRKPDFPEQGGDYRLATKFMLREHEDAYVRRVPTADEIAAIEADIPGVRIQIVAHEGYRLSTLFHQDSYTFETALLFIGGDSLEEIERKSEQVKGRLHFELER</sequence>
<dbReference type="InterPro" id="IPR005479">
    <property type="entry name" value="CPAse_ATP-bd"/>
</dbReference>
<dbReference type="SUPFAM" id="SSF56059">
    <property type="entry name" value="Glutathione synthetase ATP-binding domain-like"/>
    <property type="match status" value="1"/>
</dbReference>
<dbReference type="Proteomes" id="UP000218896">
    <property type="component" value="Unassembled WGS sequence"/>
</dbReference>
<dbReference type="GO" id="GO:0016874">
    <property type="term" value="F:ligase activity"/>
    <property type="evidence" value="ECO:0007669"/>
    <property type="project" value="UniProtKB-KW"/>
</dbReference>
<dbReference type="EMBL" id="NSKD01000004">
    <property type="protein sequence ID" value="PAU80022.1"/>
    <property type="molecule type" value="Genomic_DNA"/>
</dbReference>
<dbReference type="GO" id="GO:0005524">
    <property type="term" value="F:ATP binding"/>
    <property type="evidence" value="ECO:0007669"/>
    <property type="project" value="UniProtKB-UniRule"/>
</dbReference>
<dbReference type="Gene3D" id="3.30.470.20">
    <property type="entry name" value="ATP-grasp fold, B domain"/>
    <property type="match status" value="1"/>
</dbReference>
<name>A0A2A2F5Z0_9GAMM</name>
<evidence type="ECO:0000313" key="6">
    <source>
        <dbReference type="EMBL" id="PAU80022.1"/>
    </source>
</evidence>
<feature type="domain" description="ATP-grasp" evidence="5">
    <location>
        <begin position="108"/>
        <end position="325"/>
    </location>
</feature>
<dbReference type="PROSITE" id="PS00867">
    <property type="entry name" value="CPSASE_2"/>
    <property type="match status" value="1"/>
</dbReference>
<evidence type="ECO:0000256" key="4">
    <source>
        <dbReference type="PROSITE-ProRule" id="PRU00409"/>
    </source>
</evidence>
<evidence type="ECO:0000256" key="2">
    <source>
        <dbReference type="ARBA" id="ARBA00022741"/>
    </source>
</evidence>
<protein>
    <submittedName>
        <fullName evidence="6">D-alanine--D-alanine ligase</fullName>
    </submittedName>
</protein>
<evidence type="ECO:0000259" key="5">
    <source>
        <dbReference type="PROSITE" id="PS50975"/>
    </source>
</evidence>
<keyword evidence="3 4" id="KW-0067">ATP-binding</keyword>
<reference evidence="6 7" key="1">
    <citation type="submission" date="2017-08" db="EMBL/GenBank/DDBJ databases">
        <title>Halovibrio sewagensis sp. nov., isolated from wastewater of high salinity.</title>
        <authorList>
            <person name="Dong X."/>
            <person name="Zhang G."/>
        </authorList>
    </citation>
    <scope>NUCLEOTIDE SEQUENCE [LARGE SCALE GENOMIC DNA]</scope>
    <source>
        <strain evidence="6 7">YL5-2</strain>
    </source>
</reference>
<dbReference type="AlphaFoldDB" id="A0A2A2F5Z0"/>
<keyword evidence="7" id="KW-1185">Reference proteome</keyword>
<dbReference type="InterPro" id="IPR052032">
    <property type="entry name" value="ATP-dep_AA_Ligase"/>
</dbReference>
<dbReference type="InterPro" id="IPR011761">
    <property type="entry name" value="ATP-grasp"/>
</dbReference>
<dbReference type="PANTHER" id="PTHR43585:SF2">
    <property type="entry name" value="ATP-GRASP ENZYME FSQD"/>
    <property type="match status" value="1"/>
</dbReference>
<evidence type="ECO:0000313" key="7">
    <source>
        <dbReference type="Proteomes" id="UP000218896"/>
    </source>
</evidence>
<keyword evidence="2 4" id="KW-0547">Nucleotide-binding</keyword>